<reference evidence="1" key="1">
    <citation type="submission" date="2014-11" db="EMBL/GenBank/DDBJ databases">
        <authorList>
            <person name="Amaro Gonzalez C."/>
        </authorList>
    </citation>
    <scope>NUCLEOTIDE SEQUENCE</scope>
</reference>
<dbReference type="EMBL" id="GBXM01104740">
    <property type="protein sequence ID" value="JAH03837.1"/>
    <property type="molecule type" value="Transcribed_RNA"/>
</dbReference>
<sequence>MCHNRLLPRGKKTFRNEQGAGYSLRGHLQGIWRSTLVLHCQLFSACLQSRVFDSRGKYIAHCVIVLAVKMTAYACGL</sequence>
<dbReference type="AlphaFoldDB" id="A0A0E9PHU8"/>
<reference evidence="1" key="2">
    <citation type="journal article" date="2015" name="Fish Shellfish Immunol.">
        <title>Early steps in the European eel (Anguilla anguilla)-Vibrio vulnificus interaction in the gills: Role of the RtxA13 toxin.</title>
        <authorList>
            <person name="Callol A."/>
            <person name="Pajuelo D."/>
            <person name="Ebbesson L."/>
            <person name="Teles M."/>
            <person name="MacKenzie S."/>
            <person name="Amaro C."/>
        </authorList>
    </citation>
    <scope>NUCLEOTIDE SEQUENCE</scope>
</reference>
<evidence type="ECO:0000313" key="1">
    <source>
        <dbReference type="EMBL" id="JAH03837.1"/>
    </source>
</evidence>
<protein>
    <submittedName>
        <fullName evidence="1">Uncharacterized protein</fullName>
    </submittedName>
</protein>
<name>A0A0E9PHU8_ANGAN</name>
<organism evidence="1">
    <name type="scientific">Anguilla anguilla</name>
    <name type="common">European freshwater eel</name>
    <name type="synonym">Muraena anguilla</name>
    <dbReference type="NCBI Taxonomy" id="7936"/>
    <lineage>
        <taxon>Eukaryota</taxon>
        <taxon>Metazoa</taxon>
        <taxon>Chordata</taxon>
        <taxon>Craniata</taxon>
        <taxon>Vertebrata</taxon>
        <taxon>Euteleostomi</taxon>
        <taxon>Actinopterygii</taxon>
        <taxon>Neopterygii</taxon>
        <taxon>Teleostei</taxon>
        <taxon>Anguilliformes</taxon>
        <taxon>Anguillidae</taxon>
        <taxon>Anguilla</taxon>
    </lineage>
</organism>
<proteinExistence type="predicted"/>
<accession>A0A0E9PHU8</accession>